<keyword evidence="1" id="KW-0645">Protease</keyword>
<dbReference type="PANTHER" id="PTHR43270">
    <property type="entry name" value="BETA-ALA-HIS DIPEPTIDASE"/>
    <property type="match status" value="1"/>
</dbReference>
<dbReference type="EMBL" id="FTNE01000038">
    <property type="protein sequence ID" value="SIR48423.1"/>
    <property type="molecule type" value="Genomic_DNA"/>
</dbReference>
<evidence type="ECO:0000256" key="2">
    <source>
        <dbReference type="ARBA" id="ARBA00022723"/>
    </source>
</evidence>
<comment type="caution">
    <text evidence="4">The sequence shown here is derived from an EMBL/GenBank/DDBJ whole genome shotgun (WGS) entry which is preliminary data.</text>
</comment>
<proteinExistence type="predicted"/>
<dbReference type="Gene3D" id="3.30.70.360">
    <property type="match status" value="1"/>
</dbReference>
<dbReference type="AlphaFoldDB" id="A0A8G2FLQ9"/>
<dbReference type="Pfam" id="PF01546">
    <property type="entry name" value="Peptidase_M20"/>
    <property type="match status" value="1"/>
</dbReference>
<evidence type="ECO:0000256" key="1">
    <source>
        <dbReference type="ARBA" id="ARBA00022670"/>
    </source>
</evidence>
<evidence type="ECO:0000256" key="3">
    <source>
        <dbReference type="ARBA" id="ARBA00022801"/>
    </source>
</evidence>
<dbReference type="Gene3D" id="3.40.630.10">
    <property type="entry name" value="Zn peptidases"/>
    <property type="match status" value="1"/>
</dbReference>
<sequence length="473" mass="50377">MSDRNTAIAHARAAFDSGRFQDVLAKLIAVPSTSQDPDRAADVATYLDAHIRLGFTVALHPNPEPGFGPILFAQRIEAAGLPTVLTYGHGDTVHGLEDQWRPGLAPWALTVEGDRWYGRGTADNKGQHAVNLAALESVIAARQGRVGFNIKLILETSEEQGSRGLGAFVAARRDLLAADVLIASDGPRVLPDLPTIATGTRGTFHFDLLVSLRRGGVHSGHWGGLAADPAVILAHALASICDRHGRILVPGWLPKAGIPAATKSVLEGCPVGGGGQSAAIDPDWGEPGLTDAEKIFAWTSFIVLAMTSGTPAHPVNAVAPDARAHCQLRYTVDADPATFEADLRRHLDAAGFPEVRIERAGIRMPASRTDPAHPWVRFAADSIARSLDRRVQIIPNAAGGLPGDVFVDHLDVPLVWVPHSYNGCQQHGPDEHILASSLREAITAFAGLWWDLGEGNTPSPTSMNVERDRANSV</sequence>
<dbReference type="InterPro" id="IPR051458">
    <property type="entry name" value="Cyt/Met_Dipeptidase"/>
</dbReference>
<organism evidence="4 5">
    <name type="scientific">Acidiphilium rubrum</name>
    <dbReference type="NCBI Taxonomy" id="526"/>
    <lineage>
        <taxon>Bacteria</taxon>
        <taxon>Pseudomonadati</taxon>
        <taxon>Pseudomonadota</taxon>
        <taxon>Alphaproteobacteria</taxon>
        <taxon>Acetobacterales</taxon>
        <taxon>Acidocellaceae</taxon>
        <taxon>Acidiphilium</taxon>
    </lineage>
</organism>
<dbReference type="GO" id="GO:0006508">
    <property type="term" value="P:proteolysis"/>
    <property type="evidence" value="ECO:0007669"/>
    <property type="project" value="UniProtKB-KW"/>
</dbReference>
<dbReference type="NCBIfam" id="NF005478">
    <property type="entry name" value="PRK07079.1"/>
    <property type="match status" value="1"/>
</dbReference>
<keyword evidence="2" id="KW-0479">Metal-binding</keyword>
<keyword evidence="5" id="KW-1185">Reference proteome</keyword>
<dbReference type="OrthoDB" id="9761532at2"/>
<evidence type="ECO:0000313" key="5">
    <source>
        <dbReference type="Proteomes" id="UP000186308"/>
    </source>
</evidence>
<dbReference type="SUPFAM" id="SSF53187">
    <property type="entry name" value="Zn-dependent exopeptidases"/>
    <property type="match status" value="1"/>
</dbReference>
<dbReference type="InterPro" id="IPR002933">
    <property type="entry name" value="Peptidase_M20"/>
</dbReference>
<name>A0A8G2FLQ9_ACIRU</name>
<accession>A0A8G2FLQ9</accession>
<dbReference type="PANTHER" id="PTHR43270:SF12">
    <property type="entry name" value="SUCCINYL-DIAMINOPIMELATE DESUCCINYLASE"/>
    <property type="match status" value="1"/>
</dbReference>
<keyword evidence="3" id="KW-0378">Hydrolase</keyword>
<dbReference type="RefSeq" id="WP_051657609.1">
    <property type="nucleotide sequence ID" value="NZ_FTNE01000038.1"/>
</dbReference>
<protein>
    <submittedName>
        <fullName evidence="4">Acetylornithine deacetylase/Succinyl-diaminopimelate desuccinylase</fullName>
    </submittedName>
</protein>
<reference evidence="4 5" key="1">
    <citation type="submission" date="2017-01" db="EMBL/GenBank/DDBJ databases">
        <authorList>
            <person name="Varghese N."/>
            <person name="Submissions S."/>
        </authorList>
    </citation>
    <scope>NUCLEOTIDE SEQUENCE [LARGE SCALE GENOMIC DNA]</scope>
    <source>
        <strain evidence="4 5">ATCC 35905</strain>
    </source>
</reference>
<dbReference type="Proteomes" id="UP000186308">
    <property type="component" value="Unassembled WGS sequence"/>
</dbReference>
<dbReference type="GO" id="GO:0046872">
    <property type="term" value="F:metal ion binding"/>
    <property type="evidence" value="ECO:0007669"/>
    <property type="project" value="UniProtKB-KW"/>
</dbReference>
<gene>
    <name evidence="4" type="ORF">SAMN05421828_1387</name>
</gene>
<evidence type="ECO:0000313" key="4">
    <source>
        <dbReference type="EMBL" id="SIR48423.1"/>
    </source>
</evidence>
<dbReference type="GO" id="GO:0008233">
    <property type="term" value="F:peptidase activity"/>
    <property type="evidence" value="ECO:0007669"/>
    <property type="project" value="UniProtKB-KW"/>
</dbReference>